<evidence type="ECO:0000256" key="9">
    <source>
        <dbReference type="ARBA" id="ARBA00023224"/>
    </source>
</evidence>
<name>A0A8K0GE72_IGNLU</name>
<organism evidence="11 12">
    <name type="scientific">Ignelater luminosus</name>
    <name type="common">Cucubano</name>
    <name type="synonym">Pyrophorus luminosus</name>
    <dbReference type="NCBI Taxonomy" id="2038154"/>
    <lineage>
        <taxon>Eukaryota</taxon>
        <taxon>Metazoa</taxon>
        <taxon>Ecdysozoa</taxon>
        <taxon>Arthropoda</taxon>
        <taxon>Hexapoda</taxon>
        <taxon>Insecta</taxon>
        <taxon>Pterygota</taxon>
        <taxon>Neoptera</taxon>
        <taxon>Endopterygota</taxon>
        <taxon>Coleoptera</taxon>
        <taxon>Polyphaga</taxon>
        <taxon>Elateriformia</taxon>
        <taxon>Elateroidea</taxon>
        <taxon>Elateridae</taxon>
        <taxon>Agrypninae</taxon>
        <taxon>Pyrophorini</taxon>
        <taxon>Ignelater</taxon>
    </lineage>
</organism>
<dbReference type="GO" id="GO:0004984">
    <property type="term" value="F:olfactory receptor activity"/>
    <property type="evidence" value="ECO:0007669"/>
    <property type="project" value="InterPro"/>
</dbReference>
<dbReference type="PANTHER" id="PTHR21137:SF35">
    <property type="entry name" value="ODORANT RECEPTOR 19A-RELATED"/>
    <property type="match status" value="1"/>
</dbReference>
<evidence type="ECO:0000256" key="6">
    <source>
        <dbReference type="ARBA" id="ARBA00022989"/>
    </source>
</evidence>
<feature type="transmembrane region" description="Helical" evidence="10">
    <location>
        <begin position="20"/>
        <end position="40"/>
    </location>
</feature>
<sequence length="131" mass="14913">MEIGITTLFCRFIKKFKQTFSLILLFEYITVGPLICVELFTVTESRLYFNQAQHGCAFVFFTLQLALYCIPANYIESKALAISDAVYFSNWYVHYFRSLKTLLVLMIENSQAGITIKAGGLITINAQTLVN</sequence>
<keyword evidence="9" id="KW-0807">Transducer</keyword>
<evidence type="ECO:0000313" key="12">
    <source>
        <dbReference type="Proteomes" id="UP000801492"/>
    </source>
</evidence>
<dbReference type="PANTHER" id="PTHR21137">
    <property type="entry name" value="ODORANT RECEPTOR"/>
    <property type="match status" value="1"/>
</dbReference>
<dbReference type="GO" id="GO:0005549">
    <property type="term" value="F:odorant binding"/>
    <property type="evidence" value="ECO:0007669"/>
    <property type="project" value="InterPro"/>
</dbReference>
<feature type="non-terminal residue" evidence="11">
    <location>
        <position position="131"/>
    </location>
</feature>
<evidence type="ECO:0000256" key="7">
    <source>
        <dbReference type="ARBA" id="ARBA00023136"/>
    </source>
</evidence>
<keyword evidence="6 10" id="KW-1133">Transmembrane helix</keyword>
<dbReference type="InterPro" id="IPR004117">
    <property type="entry name" value="7tm6_olfct_rcpt"/>
</dbReference>
<feature type="transmembrane region" description="Helical" evidence="10">
    <location>
        <begin position="52"/>
        <end position="70"/>
    </location>
</feature>
<keyword evidence="4 10" id="KW-0812">Transmembrane</keyword>
<evidence type="ECO:0000256" key="4">
    <source>
        <dbReference type="ARBA" id="ARBA00022692"/>
    </source>
</evidence>
<dbReference type="GO" id="GO:0007165">
    <property type="term" value="P:signal transduction"/>
    <property type="evidence" value="ECO:0007669"/>
    <property type="project" value="UniProtKB-KW"/>
</dbReference>
<keyword evidence="2" id="KW-1003">Cell membrane</keyword>
<dbReference type="Pfam" id="PF02949">
    <property type="entry name" value="7tm_6"/>
    <property type="match status" value="1"/>
</dbReference>
<dbReference type="OrthoDB" id="6614360at2759"/>
<evidence type="ECO:0000256" key="2">
    <source>
        <dbReference type="ARBA" id="ARBA00022475"/>
    </source>
</evidence>
<evidence type="ECO:0000256" key="3">
    <source>
        <dbReference type="ARBA" id="ARBA00022606"/>
    </source>
</evidence>
<comment type="caution">
    <text evidence="11">The sequence shown here is derived from an EMBL/GenBank/DDBJ whole genome shotgun (WGS) entry which is preliminary data.</text>
</comment>
<dbReference type="GO" id="GO:0005886">
    <property type="term" value="C:plasma membrane"/>
    <property type="evidence" value="ECO:0007669"/>
    <property type="project" value="UniProtKB-SubCell"/>
</dbReference>
<evidence type="ECO:0000256" key="8">
    <source>
        <dbReference type="ARBA" id="ARBA00023170"/>
    </source>
</evidence>
<evidence type="ECO:0000256" key="5">
    <source>
        <dbReference type="ARBA" id="ARBA00022725"/>
    </source>
</evidence>
<proteinExistence type="predicted"/>
<reference evidence="11" key="1">
    <citation type="submission" date="2019-08" db="EMBL/GenBank/DDBJ databases">
        <title>The genome of the North American firefly Photinus pyralis.</title>
        <authorList>
            <consortium name="Photinus pyralis genome working group"/>
            <person name="Fallon T.R."/>
            <person name="Sander Lower S.E."/>
            <person name="Weng J.-K."/>
        </authorList>
    </citation>
    <scope>NUCLEOTIDE SEQUENCE</scope>
    <source>
        <strain evidence="11">TRF0915ILg1</strain>
        <tissue evidence="11">Whole body</tissue>
    </source>
</reference>
<keyword evidence="3" id="KW-0716">Sensory transduction</keyword>
<keyword evidence="5" id="KW-0552">Olfaction</keyword>
<accession>A0A8K0GE72</accession>
<keyword evidence="7 10" id="KW-0472">Membrane</keyword>
<dbReference type="Proteomes" id="UP000801492">
    <property type="component" value="Unassembled WGS sequence"/>
</dbReference>
<dbReference type="AlphaFoldDB" id="A0A8K0GE72"/>
<keyword evidence="12" id="KW-1185">Reference proteome</keyword>
<comment type="subcellular location">
    <subcellularLocation>
        <location evidence="1">Cell membrane</location>
        <topology evidence="1">Multi-pass membrane protein</topology>
    </subcellularLocation>
</comment>
<protein>
    <submittedName>
        <fullName evidence="11">Uncharacterized protein</fullName>
    </submittedName>
</protein>
<evidence type="ECO:0000256" key="10">
    <source>
        <dbReference type="SAM" id="Phobius"/>
    </source>
</evidence>
<dbReference type="EMBL" id="VTPC01006377">
    <property type="protein sequence ID" value="KAF2895003.1"/>
    <property type="molecule type" value="Genomic_DNA"/>
</dbReference>
<evidence type="ECO:0000313" key="11">
    <source>
        <dbReference type="EMBL" id="KAF2895003.1"/>
    </source>
</evidence>
<keyword evidence="8" id="KW-0675">Receptor</keyword>
<gene>
    <name evidence="11" type="ORF">ILUMI_11173</name>
</gene>
<evidence type="ECO:0000256" key="1">
    <source>
        <dbReference type="ARBA" id="ARBA00004651"/>
    </source>
</evidence>